<feature type="domain" description="Death" evidence="4">
    <location>
        <begin position="364"/>
        <end position="450"/>
    </location>
</feature>
<evidence type="ECO:0000256" key="2">
    <source>
        <dbReference type="ARBA" id="ARBA00022840"/>
    </source>
</evidence>
<dbReference type="EnsemblMetazoa" id="XM_038189922.1">
    <property type="protein sequence ID" value="XP_038045850.1"/>
    <property type="gene ID" value="LOC119720280"/>
</dbReference>
<dbReference type="SMART" id="SM00367">
    <property type="entry name" value="LRR_CC"/>
    <property type="match status" value="12"/>
</dbReference>
<dbReference type="GeneID" id="119720280"/>
<keyword evidence="2" id="KW-0067">ATP-binding</keyword>
<dbReference type="PRINTS" id="PR00364">
    <property type="entry name" value="DISEASERSIST"/>
</dbReference>
<dbReference type="SUPFAM" id="SSF47986">
    <property type="entry name" value="DEATH domain"/>
    <property type="match status" value="1"/>
</dbReference>
<evidence type="ECO:0000256" key="3">
    <source>
        <dbReference type="SAM" id="MobiDB-lite"/>
    </source>
</evidence>
<dbReference type="InterPro" id="IPR006553">
    <property type="entry name" value="Leu-rich_rpt_Cys-con_subtyp"/>
</dbReference>
<dbReference type="SUPFAM" id="SSF52047">
    <property type="entry name" value="RNI-like"/>
    <property type="match status" value="4"/>
</dbReference>
<reference evidence="6" key="1">
    <citation type="submission" date="2022-11" db="UniProtKB">
        <authorList>
            <consortium name="EnsemblMetazoa"/>
        </authorList>
    </citation>
    <scope>IDENTIFICATION</scope>
</reference>
<dbReference type="Proteomes" id="UP000887568">
    <property type="component" value="Unplaced"/>
</dbReference>
<organism evidence="6 7">
    <name type="scientific">Patiria miniata</name>
    <name type="common">Bat star</name>
    <name type="synonym">Asterina miniata</name>
    <dbReference type="NCBI Taxonomy" id="46514"/>
    <lineage>
        <taxon>Eukaryota</taxon>
        <taxon>Metazoa</taxon>
        <taxon>Echinodermata</taxon>
        <taxon>Eleutherozoa</taxon>
        <taxon>Asterozoa</taxon>
        <taxon>Asteroidea</taxon>
        <taxon>Valvatacea</taxon>
        <taxon>Valvatida</taxon>
        <taxon>Asterinidae</taxon>
        <taxon>Patiria</taxon>
    </lineage>
</organism>
<dbReference type="InterPro" id="IPR011029">
    <property type="entry name" value="DEATH-like_dom_sf"/>
</dbReference>
<evidence type="ECO:0000256" key="1">
    <source>
        <dbReference type="ARBA" id="ARBA00022741"/>
    </source>
</evidence>
<dbReference type="RefSeq" id="XP_038045850.1">
    <property type="nucleotide sequence ID" value="XM_038189922.1"/>
</dbReference>
<dbReference type="GO" id="GO:0007165">
    <property type="term" value="P:signal transduction"/>
    <property type="evidence" value="ECO:0007669"/>
    <property type="project" value="InterPro"/>
</dbReference>
<keyword evidence="7" id="KW-1185">Reference proteome</keyword>
<dbReference type="PANTHER" id="PTHR46312">
    <property type="entry name" value="NACHT DOMAIN-CONTAINING PROTEIN"/>
    <property type="match status" value="1"/>
</dbReference>
<protein>
    <submittedName>
        <fullName evidence="6">Uncharacterized protein</fullName>
    </submittedName>
</protein>
<dbReference type="SMART" id="SM00005">
    <property type="entry name" value="DEATH"/>
    <property type="match status" value="1"/>
</dbReference>
<dbReference type="SMART" id="SM00368">
    <property type="entry name" value="LRR_RI"/>
    <property type="match status" value="12"/>
</dbReference>
<dbReference type="OMA" id="NKCSLQP"/>
<dbReference type="GO" id="GO:0005524">
    <property type="term" value="F:ATP binding"/>
    <property type="evidence" value="ECO:0007669"/>
    <property type="project" value="UniProtKB-KW"/>
</dbReference>
<dbReference type="Pfam" id="PF05729">
    <property type="entry name" value="NACHT"/>
    <property type="match status" value="1"/>
</dbReference>
<dbReference type="PROSITE" id="PS50017">
    <property type="entry name" value="DEATH_DOMAIN"/>
    <property type="match status" value="1"/>
</dbReference>
<dbReference type="Pfam" id="PF00531">
    <property type="entry name" value="Death"/>
    <property type="match status" value="1"/>
</dbReference>
<evidence type="ECO:0000259" key="4">
    <source>
        <dbReference type="PROSITE" id="PS50017"/>
    </source>
</evidence>
<dbReference type="PROSITE" id="PS50837">
    <property type="entry name" value="NACHT"/>
    <property type="match status" value="1"/>
</dbReference>
<dbReference type="InterPro" id="IPR007111">
    <property type="entry name" value="NACHT_NTPase"/>
</dbReference>
<sequence length="1872" mass="209225">MNLRDCALQWTDIEHIASAVHNMHKLTDLILSNNPALGESTEKWSRYSLRVKKKHTLDLSSLSLTWKDVGTISIVLDHIPALTDLTLADNWGLGVSAELWAKELPRMTHLNKLDLTFCRLTPSDIKHIASAVLDMPRLTDLTLGNNWLFTRSDELWAKELPNKTHLIRLDLTRCYLTSSDIKHIASALHDMPRRTELILSSNWGLGGAAKLWAKELPKMTHLIRLDLTSCNLMPSDIQHIASAVLAMPRLTDLTLGDNQELSRSSELWVKELPKMTHLNRLDLSSCRLTLWDIKRINSPVLDMPRLLHLILSGNWRLNNLKQPTGTIANIGLVSGSNIPTIVGATGVNFTIINYQMEGQEPPLDDRTLREVAKRLGCAWVALAVELDFTMVQVQTIERNHQNDITRQGLDMLVTWKQAQSTSDEQQRTTLCTALEKIGRADIVGFLQGVPAPRPQQSQRPDQEPRVGDPYQETGNKTRDILKRVYTTTGSYVQLLPGVDNDKMHIPGIYTKVQLETREGVAVVTGQKGETVNSTEYAKIFRLRTLRTKTEELIKRLIFFGMGGVGKSTIFDKIAYDWADETSEILKRFKLVFLLKMCALSQESDLVDSTFDQLLGEKSGIEKDELDKFILANPNEVLILLDGFDEMKTKKLDAALFGSILKALNRTVYQECFICVSSRPSRLETLMSETLVQNPCTHVEVLGFTDEDVHEYVKKFFDKDPDSRNALIQTIEKSNTQRGFATNPLFLLLMCLLWRENKQLPETTSRLFNAAVDHMFTRKRISGEDVSKTVISIGQTALLGLMSANQKFSFQEDEFEPRALDLALKAGILTKQRVIKNCKSHNNIQFTHKTMQEYFAAKYLQSVHRTNQGFVMRWVYTVVPLGEFTYNLRQLCQTIEGVVSNEFLFRFCCGDNEKCMTDIVNLLDSKFNKYEPKYQSDVVQAISRNCFFESQSSKAPRCLTSDSHIPSTIDAHNTNDFRSLMYLLEIICKSESRMAQLARVETIEVSSVSSVSDLAFVLGYMENLRNLRLYSCPLVNGDLEKTLLSLKCLPLIDLCIKGGNTLGGRAKEWAPHIKHFTSLNRLEISDCNLQITDIEHIASAATDIPNLTDLNLAGNTALGKSVELWANHLSRFTNIQTLNLSNCTLQWTDIEHIASAVGDMPRLTDLILTDNPALGASTEKWSRYLLRVKQKHTLDLSNFSLTWEDVGTISVVLDSIPKLTNLILSGNTALGGSAEMWANHLTRFTNIKTLNLSNCTLRWTDIELIASAVGDMPSVTNLILTGNPALGVSTDKLSRYLVRVTQKHTLDLSNFSLTWEDVGTISVVLDSIPKLTNLILSGNTALGGSAEMWANHLTRFTNIKTLNLSNCTLRWTDIEHIAPAVGDMPRLTDLVLADNPALGAWTEKWSRYLLRVKQKHTLDLSNFSLTWEDVGTIFVVLDSIPKLTNLILSGNTSLGGSAELEAKRLSRLTNIKTLNLSNCTLQGTGIEHIASAAMPSLTNLILAGNTALGRSAKWWAKHVSRFTNIQTLNLSNCALQWTDIQRIASVVGDMPKLTDLILTGNPALGVSTEKWSRYLLRVKQKHTLDLRHFSLTLEDVDTISVVLDNIPALTNLILAGNTVLGGSTKLWVNNLSRLTNIQTLNLSNCTLRKTDIKHIASAVGDMSSLTNLILAGNTALGGSADMWIKSLLRIRNLTTLNLSSCTLQWTDIEDIASAVSNPYDLEDLFGFDSGEARLTDLILTDNPALGASTEKWSRCLLRVRKQHTLDLRKFLLTWKDVGAISILLDHFPEITKLILAGNTSLGGSAEMWSKNLFEFTNIKTLDLNHCSLTPTDIECIAATACVMPNLTDLALSDNNSFHGLDELQSHFPSLKIH</sequence>
<dbReference type="InterPro" id="IPR027417">
    <property type="entry name" value="P-loop_NTPase"/>
</dbReference>
<proteinExistence type="predicted"/>
<dbReference type="SUPFAM" id="SSF52540">
    <property type="entry name" value="P-loop containing nucleoside triphosphate hydrolases"/>
    <property type="match status" value="1"/>
</dbReference>
<dbReference type="InterPro" id="IPR000488">
    <property type="entry name" value="Death_dom"/>
</dbReference>
<dbReference type="PANTHER" id="PTHR46312:SF2">
    <property type="entry name" value="NUCLEOTIDE-BINDING OLIGOMERIZATION DOMAIN-CONTAINING PROTEIN 2-LIKE"/>
    <property type="match status" value="1"/>
</dbReference>
<dbReference type="Gene3D" id="3.40.50.300">
    <property type="entry name" value="P-loop containing nucleotide triphosphate hydrolases"/>
    <property type="match status" value="1"/>
</dbReference>
<dbReference type="OrthoDB" id="120976at2759"/>
<dbReference type="InterPro" id="IPR032675">
    <property type="entry name" value="LRR_dom_sf"/>
</dbReference>
<feature type="domain" description="NACHT" evidence="5">
    <location>
        <begin position="554"/>
        <end position="861"/>
    </location>
</feature>
<dbReference type="Gene3D" id="1.10.533.10">
    <property type="entry name" value="Death Domain, Fas"/>
    <property type="match status" value="1"/>
</dbReference>
<name>A0A913Z528_PATMI</name>
<accession>A0A913Z528</accession>
<keyword evidence="1" id="KW-0547">Nucleotide-binding</keyword>
<dbReference type="Gene3D" id="3.80.10.10">
    <property type="entry name" value="Ribonuclease Inhibitor"/>
    <property type="match status" value="6"/>
</dbReference>
<evidence type="ECO:0000259" key="5">
    <source>
        <dbReference type="PROSITE" id="PS50837"/>
    </source>
</evidence>
<evidence type="ECO:0000313" key="6">
    <source>
        <dbReference type="EnsemblMetazoa" id="XP_038045850.1"/>
    </source>
</evidence>
<feature type="region of interest" description="Disordered" evidence="3">
    <location>
        <begin position="449"/>
        <end position="473"/>
    </location>
</feature>
<evidence type="ECO:0000313" key="7">
    <source>
        <dbReference type="Proteomes" id="UP000887568"/>
    </source>
</evidence>